<evidence type="ECO:0000256" key="4">
    <source>
        <dbReference type="ARBA" id="ARBA00009873"/>
    </source>
</evidence>
<keyword evidence="6" id="KW-0964">Secreted</keyword>
<evidence type="ECO:0000256" key="6">
    <source>
        <dbReference type="ARBA" id="ARBA00022525"/>
    </source>
</evidence>
<evidence type="ECO:0000256" key="11">
    <source>
        <dbReference type="ARBA" id="ARBA00023288"/>
    </source>
</evidence>
<dbReference type="GO" id="GO:0009277">
    <property type="term" value="C:fungal-type cell wall"/>
    <property type="evidence" value="ECO:0007669"/>
    <property type="project" value="UniProtKB-ARBA"/>
</dbReference>
<dbReference type="OMA" id="FTTEYIR"/>
<dbReference type="STRING" id="322104.A3GF28"/>
<dbReference type="Proteomes" id="UP000002258">
    <property type="component" value="Chromosome 1"/>
</dbReference>
<keyword evidence="7" id="KW-0336">GPI-anchor</keyword>
<keyword evidence="5" id="KW-0134">Cell wall</keyword>
<feature type="region of interest" description="Disordered" evidence="12">
    <location>
        <begin position="374"/>
        <end position="488"/>
    </location>
</feature>
<dbReference type="RefSeq" id="XP_001387297.2">
    <property type="nucleotide sequence ID" value="XM_001387260.1"/>
</dbReference>
<dbReference type="GO" id="GO:0009986">
    <property type="term" value="C:cell surface"/>
    <property type="evidence" value="ECO:0007669"/>
    <property type="project" value="UniProtKB-ARBA"/>
</dbReference>
<gene>
    <name evidence="14" type="primary">HYR5.2</name>
    <name evidence="14" type="ORF">PICST_17616</name>
</gene>
<feature type="compositionally biased region" description="Low complexity" evidence="12">
    <location>
        <begin position="440"/>
        <end position="480"/>
    </location>
</feature>
<comment type="caution">
    <text evidence="14">The sequence shown here is derived from an EMBL/GenBank/DDBJ whole genome shotgun (WGS) entry which is preliminary data.</text>
</comment>
<dbReference type="AlphaFoldDB" id="A3GF28"/>
<feature type="compositionally biased region" description="Low complexity" evidence="12">
    <location>
        <begin position="404"/>
        <end position="418"/>
    </location>
</feature>
<dbReference type="HOGENOM" id="CLU_006199_2_1_1"/>
<evidence type="ECO:0000256" key="9">
    <source>
        <dbReference type="ARBA" id="ARBA00023026"/>
    </source>
</evidence>
<evidence type="ECO:0000256" key="12">
    <source>
        <dbReference type="SAM" id="MobiDB-lite"/>
    </source>
</evidence>
<evidence type="ECO:0000256" key="8">
    <source>
        <dbReference type="ARBA" id="ARBA00022729"/>
    </source>
</evidence>
<evidence type="ECO:0000313" key="15">
    <source>
        <dbReference type="Proteomes" id="UP000002258"/>
    </source>
</evidence>
<keyword evidence="15" id="KW-1185">Reference proteome</keyword>
<evidence type="ECO:0000256" key="10">
    <source>
        <dbReference type="ARBA" id="ARBA00023180"/>
    </source>
</evidence>
<keyword evidence="8" id="KW-0732">Signal</keyword>
<dbReference type="EMBL" id="AAVQ01000001">
    <property type="protein sequence ID" value="EAZ63274.2"/>
    <property type="molecule type" value="Genomic_DNA"/>
</dbReference>
<dbReference type="InterPro" id="IPR031573">
    <property type="entry name" value="Cell_wall_rpt"/>
</dbReference>
<evidence type="ECO:0000259" key="13">
    <source>
        <dbReference type="Pfam" id="PF11765"/>
    </source>
</evidence>
<dbReference type="Pfam" id="PF15789">
    <property type="entry name" value="Hyr1"/>
    <property type="match status" value="2"/>
</dbReference>
<feature type="compositionally biased region" description="Low complexity" evidence="12">
    <location>
        <begin position="374"/>
        <end position="391"/>
    </location>
</feature>
<dbReference type="OrthoDB" id="4022214at2759"/>
<dbReference type="Pfam" id="PF11765">
    <property type="entry name" value="Hyphal_reg_CWP"/>
    <property type="match status" value="1"/>
</dbReference>
<feature type="non-terminal residue" evidence="14">
    <location>
        <position position="488"/>
    </location>
</feature>
<dbReference type="GeneID" id="4850877"/>
<dbReference type="KEGG" id="pic:PICST_17616"/>
<evidence type="ECO:0000256" key="7">
    <source>
        <dbReference type="ARBA" id="ARBA00022622"/>
    </source>
</evidence>
<keyword evidence="11" id="KW-0449">Lipoprotein</keyword>
<dbReference type="eggNOG" id="KOG1216">
    <property type="taxonomic scope" value="Eukaryota"/>
</dbReference>
<keyword evidence="10" id="KW-0325">Glycoprotein</keyword>
<comment type="similarity">
    <text evidence="4">Belongs to the HYR1/IFF family.</text>
</comment>
<evidence type="ECO:0000313" key="14">
    <source>
        <dbReference type="EMBL" id="EAZ63274.2"/>
    </source>
</evidence>
<evidence type="ECO:0000256" key="3">
    <source>
        <dbReference type="ARBA" id="ARBA00004589"/>
    </source>
</evidence>
<dbReference type="GO" id="GO:0098552">
    <property type="term" value="C:side of membrane"/>
    <property type="evidence" value="ECO:0007669"/>
    <property type="project" value="UniProtKB-KW"/>
</dbReference>
<feature type="non-terminal residue" evidence="14">
    <location>
        <position position="1"/>
    </location>
</feature>
<comment type="function">
    <text evidence="1">GPI-anchored cell wall protein involved in cell wall organization, hyphal growth, as well as in host-fungal interaction and virulence.</text>
</comment>
<proteinExistence type="inferred from homology"/>
<accession>A3GF28</accession>
<dbReference type="InterPro" id="IPR021031">
    <property type="entry name" value="Hyphal-reg_cell_wall_N"/>
</dbReference>
<comment type="subcellular location">
    <subcellularLocation>
        <location evidence="3">Membrane</location>
        <topology evidence="3">Lipid-anchor</topology>
        <topology evidence="3">GPI-anchor</topology>
    </subcellularLocation>
    <subcellularLocation>
        <location evidence="2">Secreted</location>
        <location evidence="2">Cell wall</location>
    </subcellularLocation>
</comment>
<evidence type="ECO:0000256" key="5">
    <source>
        <dbReference type="ARBA" id="ARBA00022512"/>
    </source>
</evidence>
<evidence type="ECO:0000256" key="1">
    <source>
        <dbReference type="ARBA" id="ARBA00003560"/>
    </source>
</evidence>
<keyword evidence="9" id="KW-0843">Virulence</keyword>
<reference evidence="14 15" key="1">
    <citation type="journal article" date="2007" name="Nat. Biotechnol.">
        <title>Genome sequence of the lignocellulose-bioconverting and xylose-fermenting yeast Pichia stipitis.</title>
        <authorList>
            <person name="Jeffries T.W."/>
            <person name="Grigoriev I.V."/>
            <person name="Grimwood J."/>
            <person name="Laplaza J.M."/>
            <person name="Aerts A."/>
            <person name="Salamov A."/>
            <person name="Schmutz J."/>
            <person name="Lindquist E."/>
            <person name="Dehal P."/>
            <person name="Shapiro H."/>
            <person name="Jin Y.S."/>
            <person name="Passoth V."/>
            <person name="Richardson P.M."/>
        </authorList>
    </citation>
    <scope>NUCLEOTIDE SEQUENCE [LARGE SCALE GENOMIC DNA]</scope>
    <source>
        <strain evidence="15">ATCC 58785 / CBS 6054 / NBRC 10063 / NRRL Y-11545</strain>
    </source>
</reference>
<evidence type="ECO:0000256" key="2">
    <source>
        <dbReference type="ARBA" id="ARBA00004191"/>
    </source>
</evidence>
<sequence>LSASSALALEVTEDTTEVGTISLDVGDITVDAGVYYSIINNALSAIVGNLDVEGSFYITSTSDLIALTVTLDGVINSIVNNGLVSFNSAESLTAPTYQLAGISFENNGEFYLGGDGSVGVPIMAITSLTFNNNGLMVFYQNQRSTGVVTLGAPAATIHNNGQICLYNEIYQQTTAVDGTGCITAQADSSVFISNALVPFAQTQTIYLESDTASVRATAISTPQTFTVANFGNGNIIGLDIPLVTLPGLSSYSYDATSGILTLRGAGLLSQKFDIGTGYDTTLFSITTDPGLGLVSVPLGAVTYSGPPPTPGQPDACQACKPLPPTATPGAEPTEYTTTFTTTEPDGSVETESGVVLISTDDSGSWFTTTSLFPESTAEPTEYTTTFTTTEPDGSVETESEPSNAEPTEYTTTFATTEPDGSVETETATPASVAKPATTVAAKPETTAGAPAPEAANPETTAVPSVSAVAPSPAEQPSSVSTFEGAASL</sequence>
<feature type="domain" description="Hyphally-regulated cell wall protein N-terminal" evidence="13">
    <location>
        <begin position="3"/>
        <end position="324"/>
    </location>
</feature>
<dbReference type="InParanoid" id="A3GF28"/>
<organism evidence="14 15">
    <name type="scientific">Scheffersomyces stipitis (strain ATCC 58785 / CBS 6054 / NBRC 10063 / NRRL Y-11545)</name>
    <name type="common">Yeast</name>
    <name type="synonym">Pichia stipitis</name>
    <dbReference type="NCBI Taxonomy" id="322104"/>
    <lineage>
        <taxon>Eukaryota</taxon>
        <taxon>Fungi</taxon>
        <taxon>Dikarya</taxon>
        <taxon>Ascomycota</taxon>
        <taxon>Saccharomycotina</taxon>
        <taxon>Pichiomycetes</taxon>
        <taxon>Debaryomycetaceae</taxon>
        <taxon>Scheffersomyces</taxon>
    </lineage>
</organism>
<protein>
    <submittedName>
        <fullName evidence="14">Hyphally regulated cell wall protein</fullName>
    </submittedName>
</protein>
<keyword evidence="7" id="KW-0472">Membrane</keyword>
<name>A3GF28_PICST</name>